<dbReference type="InterPro" id="IPR036890">
    <property type="entry name" value="HATPase_C_sf"/>
</dbReference>
<accession>A0AB38RR11</accession>
<dbReference type="Gene3D" id="3.30.565.10">
    <property type="entry name" value="Histidine kinase-like ATPase, C-terminal domain"/>
    <property type="match status" value="1"/>
</dbReference>
<evidence type="ECO:0000259" key="1">
    <source>
        <dbReference type="Pfam" id="PF13581"/>
    </source>
</evidence>
<keyword evidence="2" id="KW-0547">Nucleotide-binding</keyword>
<dbReference type="GO" id="GO:0005524">
    <property type="term" value="F:ATP binding"/>
    <property type="evidence" value="ECO:0007669"/>
    <property type="project" value="UniProtKB-KW"/>
</dbReference>
<evidence type="ECO:0000313" key="3">
    <source>
        <dbReference type="Proteomes" id="UP000831484"/>
    </source>
</evidence>
<dbReference type="AlphaFoldDB" id="A0AB38RR11"/>
<evidence type="ECO:0000313" key="2">
    <source>
        <dbReference type="EMBL" id="UPU47019.1"/>
    </source>
</evidence>
<keyword evidence="2" id="KW-0067">ATP-binding</keyword>
<feature type="domain" description="Histidine kinase/HSP90-like ATPase" evidence="1">
    <location>
        <begin position="20"/>
        <end position="70"/>
    </location>
</feature>
<dbReference type="Pfam" id="PF13581">
    <property type="entry name" value="HATPase_c_2"/>
    <property type="match status" value="1"/>
</dbReference>
<dbReference type="RefSeq" id="WP_076949367.1">
    <property type="nucleotide sequence ID" value="NZ_CP096568.1"/>
</dbReference>
<dbReference type="EMBL" id="CP096568">
    <property type="protein sequence ID" value="UPU47019.1"/>
    <property type="molecule type" value="Genomic_DNA"/>
</dbReference>
<geneLocation type="plasmid" evidence="2 3">
    <name>pdjl-6-5</name>
</geneLocation>
<dbReference type="InterPro" id="IPR003594">
    <property type="entry name" value="HATPase_dom"/>
</dbReference>
<proteinExistence type="predicted"/>
<gene>
    <name evidence="2" type="ORF">M0639_33615</name>
</gene>
<name>A0AB38RR11_RHOSG</name>
<reference evidence="3" key="1">
    <citation type="journal article" date="2022" name="Environ. Microbiol.">
        <title>Functional analysis, diversity, and distribution of carbendazim hydrolases MheI and CbmA, responsible for the initial step in carbendazim degradation.</title>
        <authorList>
            <person name="Zhang M."/>
            <person name="Bai X."/>
            <person name="Li Q."/>
            <person name="Zhang L."/>
            <person name="Zhu Q."/>
            <person name="Gao S."/>
            <person name="Ke Z."/>
            <person name="Jiang M."/>
            <person name="Hu J."/>
            <person name="Qiu J."/>
            <person name="Hong Q."/>
        </authorList>
    </citation>
    <scope>NUCLEOTIDE SEQUENCE [LARGE SCALE GENOMIC DNA]</scope>
    <source>
        <strain evidence="3">djl-6</strain>
    </source>
</reference>
<keyword evidence="3" id="KW-1185">Reference proteome</keyword>
<protein>
    <submittedName>
        <fullName evidence="2">ATP-binding protein</fullName>
    </submittedName>
</protein>
<sequence>MTSQTQALNIPAAATPSLSVPASADQLALLRAMVRAAADHHGIPMDAVADLVLAIDEAATTLINHARRSSTLVCAFAPSPTPTPCEWS</sequence>
<keyword evidence="2" id="KW-0614">Plasmid</keyword>
<organism evidence="2 3">
    <name type="scientific">Rhodococcus qingshengii JCM 15477</name>
    <dbReference type="NCBI Taxonomy" id="1303681"/>
    <lineage>
        <taxon>Bacteria</taxon>
        <taxon>Bacillati</taxon>
        <taxon>Actinomycetota</taxon>
        <taxon>Actinomycetes</taxon>
        <taxon>Mycobacteriales</taxon>
        <taxon>Nocardiaceae</taxon>
        <taxon>Rhodococcus</taxon>
        <taxon>Rhodococcus erythropolis group</taxon>
    </lineage>
</organism>
<dbReference type="Proteomes" id="UP000831484">
    <property type="component" value="Plasmid pdjl-6-5"/>
</dbReference>